<organism evidence="2 3">
    <name type="scientific">Trapa incisa</name>
    <dbReference type="NCBI Taxonomy" id="236973"/>
    <lineage>
        <taxon>Eukaryota</taxon>
        <taxon>Viridiplantae</taxon>
        <taxon>Streptophyta</taxon>
        <taxon>Embryophyta</taxon>
        <taxon>Tracheophyta</taxon>
        <taxon>Spermatophyta</taxon>
        <taxon>Magnoliopsida</taxon>
        <taxon>eudicotyledons</taxon>
        <taxon>Gunneridae</taxon>
        <taxon>Pentapetalae</taxon>
        <taxon>rosids</taxon>
        <taxon>malvids</taxon>
        <taxon>Myrtales</taxon>
        <taxon>Lythraceae</taxon>
        <taxon>Trapa</taxon>
    </lineage>
</organism>
<dbReference type="GO" id="GO:0005739">
    <property type="term" value="C:mitochondrion"/>
    <property type="evidence" value="ECO:0007669"/>
    <property type="project" value="TreeGrafter"/>
</dbReference>
<sequence length="104" mass="11320">MLVGDTCTRGCTFCEVKTSRNPSPPDPMEPDNTAKAIKLKPEIMVECLISDFGGDLIAVEALAHSGWLKVYSPTILRLLSNFSALLDIHVLGTFSNFNIHKVSA</sequence>
<protein>
    <recommendedName>
        <fullName evidence="4">Radical SAM core domain-containing protein</fullName>
    </recommendedName>
</protein>
<evidence type="ECO:0000313" key="3">
    <source>
        <dbReference type="Proteomes" id="UP001345219"/>
    </source>
</evidence>
<evidence type="ECO:0008006" key="4">
    <source>
        <dbReference type="Google" id="ProtNLM"/>
    </source>
</evidence>
<proteinExistence type="predicted"/>
<name>A0AAN7GR86_9MYRT</name>
<comment type="caution">
    <text evidence="2">The sequence shown here is derived from an EMBL/GenBank/DDBJ whole genome shotgun (WGS) entry which is preliminary data.</text>
</comment>
<evidence type="ECO:0000313" key="2">
    <source>
        <dbReference type="EMBL" id="KAK4746869.1"/>
    </source>
</evidence>
<keyword evidence="1" id="KW-0411">Iron-sulfur</keyword>
<dbReference type="EMBL" id="JAXIOK010000020">
    <property type="protein sequence ID" value="KAK4746869.1"/>
    <property type="molecule type" value="Genomic_DNA"/>
</dbReference>
<keyword evidence="1" id="KW-0408">Iron</keyword>
<keyword evidence="1" id="KW-0004">4Fe-4S</keyword>
<dbReference type="Proteomes" id="UP001345219">
    <property type="component" value="Chromosome 20"/>
</dbReference>
<gene>
    <name evidence="2" type="ORF">SAY87_025906</name>
</gene>
<keyword evidence="1" id="KW-0479">Metal-binding</keyword>
<dbReference type="GO" id="GO:0051539">
    <property type="term" value="F:4 iron, 4 sulfur cluster binding"/>
    <property type="evidence" value="ECO:0007669"/>
    <property type="project" value="UniProtKB-KW"/>
</dbReference>
<dbReference type="GO" id="GO:0016992">
    <property type="term" value="F:lipoate synthase activity"/>
    <property type="evidence" value="ECO:0007669"/>
    <property type="project" value="InterPro"/>
</dbReference>
<dbReference type="InterPro" id="IPR003698">
    <property type="entry name" value="Lipoyl_synth"/>
</dbReference>
<dbReference type="PANTHER" id="PTHR10949">
    <property type="entry name" value="LIPOYL SYNTHASE"/>
    <property type="match status" value="1"/>
</dbReference>
<accession>A0AAN7GR86</accession>
<reference evidence="2 3" key="1">
    <citation type="journal article" date="2023" name="Hortic Res">
        <title>Pangenome of water caltrop reveals structural variations and asymmetric subgenome divergence after allopolyploidization.</title>
        <authorList>
            <person name="Zhang X."/>
            <person name="Chen Y."/>
            <person name="Wang L."/>
            <person name="Yuan Y."/>
            <person name="Fang M."/>
            <person name="Shi L."/>
            <person name="Lu R."/>
            <person name="Comes H.P."/>
            <person name="Ma Y."/>
            <person name="Chen Y."/>
            <person name="Huang G."/>
            <person name="Zhou Y."/>
            <person name="Zheng Z."/>
            <person name="Qiu Y."/>
        </authorList>
    </citation>
    <scope>NUCLEOTIDE SEQUENCE [LARGE SCALE GENOMIC DNA]</scope>
    <source>
        <tissue evidence="2">Roots</tissue>
    </source>
</reference>
<dbReference type="PANTHER" id="PTHR10949:SF38">
    <property type="entry name" value="LIPOYL SYNTHASE, CHLOROPLASTIC"/>
    <property type="match status" value="1"/>
</dbReference>
<dbReference type="AlphaFoldDB" id="A0AAN7GR86"/>
<evidence type="ECO:0000256" key="1">
    <source>
        <dbReference type="ARBA" id="ARBA00022485"/>
    </source>
</evidence>
<keyword evidence="3" id="KW-1185">Reference proteome</keyword>